<sequence>MKYTQLVNSNKKAEIISDEPPMQSVKITDMLISPRQVTQATIDRLVLNFVCEASQPFSVVEAPPFKTCQATELSVGLLCLYECCVSFPPLGCNREPKMIQDREQSNDVVQLHSRTTSLPPVLHWQSVLPMCTCEVWVDSVYFGPGHSALQPDRK</sequence>
<comment type="caution">
    <text evidence="1">The sequence shown here is derived from an EMBL/GenBank/DDBJ whole genome shotgun (WGS) entry which is preliminary data.</text>
</comment>
<proteinExistence type="predicted"/>
<protein>
    <submittedName>
        <fullName evidence="1">Uncharacterized protein</fullName>
    </submittedName>
</protein>
<reference evidence="1 2" key="1">
    <citation type="submission" date="2021-06" db="EMBL/GenBank/DDBJ databases">
        <authorList>
            <person name="Palmer J.M."/>
        </authorList>
    </citation>
    <scope>NUCLEOTIDE SEQUENCE [LARGE SCALE GENOMIC DNA]</scope>
    <source>
        <strain evidence="1 2">XR_2019</strain>
        <tissue evidence="1">Muscle</tissue>
    </source>
</reference>
<evidence type="ECO:0000313" key="2">
    <source>
        <dbReference type="Proteomes" id="UP001444071"/>
    </source>
</evidence>
<gene>
    <name evidence="1" type="ORF">XENORESO_018294</name>
</gene>
<dbReference type="Proteomes" id="UP001444071">
    <property type="component" value="Unassembled WGS sequence"/>
</dbReference>
<name>A0ABV0X5D3_9TELE</name>
<organism evidence="1 2">
    <name type="scientific">Xenotaenia resolanae</name>
    <dbReference type="NCBI Taxonomy" id="208358"/>
    <lineage>
        <taxon>Eukaryota</taxon>
        <taxon>Metazoa</taxon>
        <taxon>Chordata</taxon>
        <taxon>Craniata</taxon>
        <taxon>Vertebrata</taxon>
        <taxon>Euteleostomi</taxon>
        <taxon>Actinopterygii</taxon>
        <taxon>Neopterygii</taxon>
        <taxon>Teleostei</taxon>
        <taxon>Neoteleostei</taxon>
        <taxon>Acanthomorphata</taxon>
        <taxon>Ovalentaria</taxon>
        <taxon>Atherinomorphae</taxon>
        <taxon>Cyprinodontiformes</taxon>
        <taxon>Goodeidae</taxon>
        <taxon>Xenotaenia</taxon>
    </lineage>
</organism>
<dbReference type="EMBL" id="JAHRIM010090726">
    <property type="protein sequence ID" value="MEQ2277035.1"/>
    <property type="molecule type" value="Genomic_DNA"/>
</dbReference>
<evidence type="ECO:0000313" key="1">
    <source>
        <dbReference type="EMBL" id="MEQ2277035.1"/>
    </source>
</evidence>
<keyword evidence="2" id="KW-1185">Reference proteome</keyword>
<accession>A0ABV0X5D3</accession>